<evidence type="ECO:0000313" key="2">
    <source>
        <dbReference type="EMBL" id="CRK15417.1"/>
    </source>
</evidence>
<evidence type="ECO:0008006" key="4">
    <source>
        <dbReference type="Google" id="ProtNLM"/>
    </source>
</evidence>
<sequence>MESLLLYLWALFNCLFGLPQVHQKKPQTSPPLLQGHIPPPPAPEPITVIELPLPPVAPSNSEGSCSSKVNPARTGCIGRTTKIQSGNFLPDNLHVLSMVHFIGAPAAPDPASIFQGEQLIIIKIDGTFFANGDSWRCITCGVPNHNSVGATSKLDYPQAFRDGRRILAGANIIQAAHGFTGDDLTPDQVHIIPIRWNTSVDGSGLGGSMREMRLHPDDVHLGWSAFSFDTGSLGQYCYYGRLAFNPSPSSGLPLAPRYDLTSVNLLYDPAASQPLAVHPTDPSRLLLNASAISVGELRGFSASGKKVTYVGSPSESSNIDVFAADLVTGAVHRLTSHPEFVDPVDLSPEGGPDGGAWTVVMDTRGMGRQMFLAGLRRVPPLTDLVTVAAVASVRNNGYRRFFQPWLIDRHGDRGTYMGQKINAAGDGIPGGGAINDPEWNGMADPKWSGDGTRIAYWQALTRPPACGGDNPLPCYASTAQGGRTSRLMVAHLTSQRAVARAAIEVAADVVPWGTMYVPGAAAPKRLLPGPGAYTLLGRAAGWANVTLVGKQIGGPIDGVKAEYHYFSDDGENVLRGLERVAAWYSSPTTVNIDWESDLEQAGPDAGTKKTSPGGFHVRIDILDNKFEANGTLTTVVGGKTYLQPANGT</sequence>
<dbReference type="Gene3D" id="2.120.10.30">
    <property type="entry name" value="TolB, C-terminal domain"/>
    <property type="match status" value="1"/>
</dbReference>
<dbReference type="EMBL" id="CVQH01006557">
    <property type="protein sequence ID" value="CRK15417.1"/>
    <property type="molecule type" value="Genomic_DNA"/>
</dbReference>
<gene>
    <name evidence="2" type="ORF">BN1708_011482</name>
</gene>
<keyword evidence="3" id="KW-1185">Reference proteome</keyword>
<proteinExistence type="predicted"/>
<feature type="signal peptide" evidence="1">
    <location>
        <begin position="1"/>
        <end position="23"/>
    </location>
</feature>
<dbReference type="Proteomes" id="UP000044602">
    <property type="component" value="Unassembled WGS sequence"/>
</dbReference>
<dbReference type="InterPro" id="IPR011042">
    <property type="entry name" value="6-blade_b-propeller_TolB-like"/>
</dbReference>
<organism evidence="2 3">
    <name type="scientific">Verticillium longisporum</name>
    <name type="common">Verticillium dahliae var. longisporum</name>
    <dbReference type="NCBI Taxonomy" id="100787"/>
    <lineage>
        <taxon>Eukaryota</taxon>
        <taxon>Fungi</taxon>
        <taxon>Dikarya</taxon>
        <taxon>Ascomycota</taxon>
        <taxon>Pezizomycotina</taxon>
        <taxon>Sordariomycetes</taxon>
        <taxon>Hypocreomycetidae</taxon>
        <taxon>Glomerellales</taxon>
        <taxon>Plectosphaerellaceae</taxon>
        <taxon>Verticillium</taxon>
    </lineage>
</organism>
<name>A0A0G4L090_VERLO</name>
<keyword evidence="1" id="KW-0732">Signal</keyword>
<reference evidence="2 3" key="1">
    <citation type="submission" date="2015-05" db="EMBL/GenBank/DDBJ databases">
        <authorList>
            <person name="Wang D.B."/>
            <person name="Wang M."/>
        </authorList>
    </citation>
    <scope>NUCLEOTIDE SEQUENCE [LARGE SCALE GENOMIC DNA]</scope>
    <source>
        <strain evidence="2">VL1</strain>
    </source>
</reference>
<accession>A0A0G4L090</accession>
<feature type="chain" id="PRO_5002565970" description="Saponin hydrolase" evidence="1">
    <location>
        <begin position="24"/>
        <end position="648"/>
    </location>
</feature>
<evidence type="ECO:0000313" key="3">
    <source>
        <dbReference type="Proteomes" id="UP000044602"/>
    </source>
</evidence>
<protein>
    <recommendedName>
        <fullName evidence="4">Saponin hydrolase</fullName>
    </recommendedName>
</protein>
<evidence type="ECO:0000256" key="1">
    <source>
        <dbReference type="SAM" id="SignalP"/>
    </source>
</evidence>
<dbReference type="AlphaFoldDB" id="A0A0G4L090"/>
<dbReference type="STRING" id="100787.A0A0G4L090"/>